<proteinExistence type="predicted"/>
<keyword evidence="3" id="KW-1185">Reference proteome</keyword>
<keyword evidence="1" id="KW-0472">Membrane</keyword>
<feature type="transmembrane region" description="Helical" evidence="1">
    <location>
        <begin position="40"/>
        <end position="59"/>
    </location>
</feature>
<reference evidence="2 3" key="1">
    <citation type="journal article" date="2013" name="Curr. Biol.">
        <title>The Genome of the Foraminiferan Reticulomyxa filosa.</title>
        <authorList>
            <person name="Glockner G."/>
            <person name="Hulsmann N."/>
            <person name="Schleicher M."/>
            <person name="Noegel A.A."/>
            <person name="Eichinger L."/>
            <person name="Gallinger C."/>
            <person name="Pawlowski J."/>
            <person name="Sierra R."/>
            <person name="Euteneuer U."/>
            <person name="Pillet L."/>
            <person name="Moustafa A."/>
            <person name="Platzer M."/>
            <person name="Groth M."/>
            <person name="Szafranski K."/>
            <person name="Schliwa M."/>
        </authorList>
    </citation>
    <scope>NUCLEOTIDE SEQUENCE [LARGE SCALE GENOMIC DNA]</scope>
</reference>
<protein>
    <submittedName>
        <fullName evidence="2">Uncharacterized protein</fullName>
    </submittedName>
</protein>
<name>X6LCA1_RETFI</name>
<keyword evidence="1" id="KW-0812">Transmembrane</keyword>
<keyword evidence="1" id="KW-1133">Transmembrane helix</keyword>
<dbReference type="Proteomes" id="UP000023152">
    <property type="component" value="Unassembled WGS sequence"/>
</dbReference>
<accession>X6LCA1</accession>
<sequence length="148" mass="17426">MNFNTLFFFWCDCFSFEFEKFVKGYIEDADKRVKPFKLNILLSVRPVALLAVVSCGYLAGLQWLLLIFFCCCWKTIVFLSLSVEHFKMFKKKTRKKKSSNYEKTLFAAFTFEGSLFFGCMVVGAHQKKKLLLFIYFLKIGLHIFVKKK</sequence>
<feature type="transmembrane region" description="Helical" evidence="1">
    <location>
        <begin position="130"/>
        <end position="145"/>
    </location>
</feature>
<dbReference type="AlphaFoldDB" id="X6LCA1"/>
<feature type="transmembrane region" description="Helical" evidence="1">
    <location>
        <begin position="104"/>
        <end position="124"/>
    </location>
</feature>
<evidence type="ECO:0000313" key="2">
    <source>
        <dbReference type="EMBL" id="ETN98354.1"/>
    </source>
</evidence>
<organism evidence="2 3">
    <name type="scientific">Reticulomyxa filosa</name>
    <dbReference type="NCBI Taxonomy" id="46433"/>
    <lineage>
        <taxon>Eukaryota</taxon>
        <taxon>Sar</taxon>
        <taxon>Rhizaria</taxon>
        <taxon>Retaria</taxon>
        <taxon>Foraminifera</taxon>
        <taxon>Monothalamids</taxon>
        <taxon>Reticulomyxidae</taxon>
        <taxon>Reticulomyxa</taxon>
    </lineage>
</organism>
<evidence type="ECO:0000256" key="1">
    <source>
        <dbReference type="SAM" id="Phobius"/>
    </source>
</evidence>
<gene>
    <name evidence="2" type="ORF">RFI_39155</name>
</gene>
<dbReference type="EMBL" id="ASPP01046932">
    <property type="protein sequence ID" value="ETN98354.1"/>
    <property type="molecule type" value="Genomic_DNA"/>
</dbReference>
<comment type="caution">
    <text evidence="2">The sequence shown here is derived from an EMBL/GenBank/DDBJ whole genome shotgun (WGS) entry which is preliminary data.</text>
</comment>
<feature type="transmembrane region" description="Helical" evidence="1">
    <location>
        <begin position="65"/>
        <end position="83"/>
    </location>
</feature>
<evidence type="ECO:0000313" key="3">
    <source>
        <dbReference type="Proteomes" id="UP000023152"/>
    </source>
</evidence>